<dbReference type="Proteomes" id="UP000199032">
    <property type="component" value="Unassembled WGS sequence"/>
</dbReference>
<dbReference type="Pfam" id="PF10055">
    <property type="entry name" value="DUF2292"/>
    <property type="match status" value="1"/>
</dbReference>
<evidence type="ECO:0000313" key="2">
    <source>
        <dbReference type="Proteomes" id="UP000199032"/>
    </source>
</evidence>
<sequence>MSRLEQEARGSYSDQEVEEAILLALKGLRFGSVEITVHDSRVVQIERKEKMRMGGRKGQIQKSGLSLSSL</sequence>
<reference evidence="1 2" key="1">
    <citation type="submission" date="2015-10" db="EMBL/GenBank/DDBJ databases">
        <authorList>
            <person name="Gilbert D.G."/>
        </authorList>
    </citation>
    <scope>NUCLEOTIDE SEQUENCE [LARGE SCALE GENOMIC DNA]</scope>
    <source>
        <strain evidence="1">COMA1</strain>
    </source>
</reference>
<dbReference type="STRING" id="1742972.COMA1_50131"/>
<dbReference type="InterPro" id="IPR018743">
    <property type="entry name" value="DUF2292"/>
</dbReference>
<proteinExistence type="predicted"/>
<evidence type="ECO:0008006" key="3">
    <source>
        <dbReference type="Google" id="ProtNLM"/>
    </source>
</evidence>
<organism evidence="1 2">
    <name type="scientific">Candidatus Nitrospira nitrosa</name>
    <dbReference type="NCBI Taxonomy" id="1742972"/>
    <lineage>
        <taxon>Bacteria</taxon>
        <taxon>Pseudomonadati</taxon>
        <taxon>Nitrospirota</taxon>
        <taxon>Nitrospiria</taxon>
        <taxon>Nitrospirales</taxon>
        <taxon>Nitrospiraceae</taxon>
        <taxon>Nitrospira</taxon>
    </lineage>
</organism>
<evidence type="ECO:0000313" key="1">
    <source>
        <dbReference type="EMBL" id="CUS38492.1"/>
    </source>
</evidence>
<dbReference type="AlphaFoldDB" id="A0A0S4LLS9"/>
<protein>
    <recommendedName>
        <fullName evidence="3">DUF2292 domain-containing protein</fullName>
    </recommendedName>
</protein>
<keyword evidence="2" id="KW-1185">Reference proteome</keyword>
<dbReference type="EMBL" id="CZQA01000011">
    <property type="protein sequence ID" value="CUS38492.1"/>
    <property type="molecule type" value="Genomic_DNA"/>
</dbReference>
<accession>A0A0S4LLS9</accession>
<gene>
    <name evidence="1" type="ORF">COMA1_50131</name>
</gene>
<name>A0A0S4LLS9_9BACT</name>